<evidence type="ECO:0000313" key="5">
    <source>
        <dbReference type="EMBL" id="MBL3680408.1"/>
    </source>
</evidence>
<dbReference type="Pfam" id="PF01968">
    <property type="entry name" value="Hydantoinase_A"/>
    <property type="match status" value="1"/>
</dbReference>
<name>A0ABS1SIL8_9MICO</name>
<dbReference type="Pfam" id="PF19278">
    <property type="entry name" value="Hydant_A_C"/>
    <property type="match status" value="1"/>
</dbReference>
<feature type="domain" description="Hydantoinase/oxoprolinase N-terminal" evidence="3">
    <location>
        <begin position="71"/>
        <end position="251"/>
    </location>
</feature>
<dbReference type="InterPro" id="IPR049517">
    <property type="entry name" value="ACX-like_C"/>
</dbReference>
<proteinExistence type="predicted"/>
<sequence>MGARRAVDPRVGPAEARAAPDPVPEGWMMHQYETPCPPDRVARLRPLVCCGFRRRDHCGSRGPRKGAHVYRVSVDTGGTFTDVVVRDPDNNVYMSKALTTRDRAYRAIAHALEDIAGQIGVSVASLIRRAAQINYGTTRSTNLVVTGQSARTALLTTAGFPDVLLLREGGKPDPFRRLHYRGAYVPRYLTFEVSERMTSTGEVYLPLDEETVIAALRDCRDAGVEAIAVCLLWSIADPQHEIRIGELIGEHLPDVPFTLSHQVNPSIREYRRASATAIDASLKPAMQQFFADLELDLAAAGFTGTLLISTSYGGGWHADRIAEQPVYSIGSGPSMAPLAAIDVAERNLPGGAAAQTILVTDMGGTTFDLAVVEHGEIARTNDTWLGGKWVGDITGTRSVDIESIGAGGGSVVWVDGGGMMRVGPLSAGSEPGPVCYGRGGSEPTVTDAALVLGYLDSSNFLGGRLTLDRAGAQAALTQIGDRTGLSLEEAARAALHISVDNIVTAIREKTVARGIDARELVVVAGGGASGLTVGLIARELGAAVVILPKAAGALSAYGALGSDIVSEFDAPTFMSTEHPDFSVDNAAVSRVERAAAEFYGTLDARTASSGTTEYYMQARYPMQAWELTISLGDAQALHRLDAAAVEACFHREHERVFGVQEPDEHVEIVSWGARARARMQTGSSPSVFVMSEGESARATRPAYFADVGWRDTPVLDAGELARRGSITGPAIIREDITTIVVYPDQTLAVLPSGDYQLSTESFITRSGAQS</sequence>
<dbReference type="Pfam" id="PF05378">
    <property type="entry name" value="Hydant_A_N"/>
    <property type="match status" value="1"/>
</dbReference>
<dbReference type="EMBL" id="QYAC01000008">
    <property type="protein sequence ID" value="MBL3680408.1"/>
    <property type="molecule type" value="Genomic_DNA"/>
</dbReference>
<gene>
    <name evidence="5" type="ORF">D3230_14080</name>
</gene>
<dbReference type="InterPro" id="IPR045079">
    <property type="entry name" value="Oxoprolinase-like"/>
</dbReference>
<feature type="domain" description="Hydantoinase A/oxoprolinase" evidence="2">
    <location>
        <begin position="272"/>
        <end position="566"/>
    </location>
</feature>
<protein>
    <submittedName>
        <fullName evidence="5">Hydantoinase/oxoprolinase family protein</fullName>
    </submittedName>
</protein>
<comment type="caution">
    <text evidence="5">The sequence shown here is derived from an EMBL/GenBank/DDBJ whole genome shotgun (WGS) entry which is preliminary data.</text>
</comment>
<evidence type="ECO:0000259" key="3">
    <source>
        <dbReference type="Pfam" id="PF05378"/>
    </source>
</evidence>
<dbReference type="InterPro" id="IPR008040">
    <property type="entry name" value="Hydant_A_N"/>
</dbReference>
<evidence type="ECO:0000313" key="6">
    <source>
        <dbReference type="Proteomes" id="UP001645859"/>
    </source>
</evidence>
<evidence type="ECO:0000256" key="1">
    <source>
        <dbReference type="SAM" id="MobiDB-lite"/>
    </source>
</evidence>
<keyword evidence="6" id="KW-1185">Reference proteome</keyword>
<dbReference type="PANTHER" id="PTHR11365">
    <property type="entry name" value="5-OXOPROLINASE RELATED"/>
    <property type="match status" value="1"/>
</dbReference>
<dbReference type="PANTHER" id="PTHR11365:SF23">
    <property type="entry name" value="HYPOTHETICAL 5-OXOPROLINASE (EUROFUNG)-RELATED"/>
    <property type="match status" value="1"/>
</dbReference>
<feature type="region of interest" description="Disordered" evidence="1">
    <location>
        <begin position="1"/>
        <end position="22"/>
    </location>
</feature>
<organism evidence="5 6">
    <name type="scientific">Leucobacter chromiireducens subsp. solipictus</name>
    <dbReference type="NCBI Taxonomy" id="398235"/>
    <lineage>
        <taxon>Bacteria</taxon>
        <taxon>Bacillati</taxon>
        <taxon>Actinomycetota</taxon>
        <taxon>Actinomycetes</taxon>
        <taxon>Micrococcales</taxon>
        <taxon>Microbacteriaceae</taxon>
        <taxon>Leucobacter</taxon>
    </lineage>
</organism>
<dbReference type="SUPFAM" id="SSF53067">
    <property type="entry name" value="Actin-like ATPase domain"/>
    <property type="match status" value="1"/>
</dbReference>
<reference evidence="5 6" key="1">
    <citation type="submission" date="2018-09" db="EMBL/GenBank/DDBJ databases">
        <title>Comparative genomics of Leucobacter spp.</title>
        <authorList>
            <person name="Reis A.C."/>
            <person name="Kolvenbach B.A."/>
            <person name="Corvini P.F.X."/>
            <person name="Nunes O.C."/>
        </authorList>
    </citation>
    <scope>NUCLEOTIDE SEQUENCE [LARGE SCALE GENOMIC DNA]</scope>
    <source>
        <strain evidence="5 6">TAN 31504</strain>
    </source>
</reference>
<evidence type="ECO:0000259" key="4">
    <source>
        <dbReference type="Pfam" id="PF19278"/>
    </source>
</evidence>
<dbReference type="InterPro" id="IPR002821">
    <property type="entry name" value="Hydantoinase_A"/>
</dbReference>
<accession>A0ABS1SIL8</accession>
<dbReference type="Proteomes" id="UP001645859">
    <property type="component" value="Unassembled WGS sequence"/>
</dbReference>
<evidence type="ECO:0000259" key="2">
    <source>
        <dbReference type="Pfam" id="PF01968"/>
    </source>
</evidence>
<feature type="domain" description="Acetophenone carboxylase-like C-terminal" evidence="4">
    <location>
        <begin position="612"/>
        <end position="745"/>
    </location>
</feature>
<dbReference type="InterPro" id="IPR043129">
    <property type="entry name" value="ATPase_NBD"/>
</dbReference>